<accession>A0A4R0P9X5</accession>
<comment type="caution">
    <text evidence="1">The sequence shown here is derived from an EMBL/GenBank/DDBJ whole genome shotgun (WGS) entry which is preliminary data.</text>
</comment>
<sequence>MNNEELKMETLRTIKYNAQIAVKMDKIAQKLGRPNRLIFTQMVDYFFRSKKDPLDINDELLKNTLLKQHKDYIGFIKTQENDLLIPIKREVDRMTGAQLDINNLLKELEKKSGTLASGQNELLSAGKNYSSKLSNTDEILKSILVKLSTREQLKKQFLYILGTYIKSRDAFSMMTSAKEKEDLIRIAKNQIDLL</sequence>
<dbReference type="RefSeq" id="WP_131556420.1">
    <property type="nucleotide sequence ID" value="NZ_SJSN01000001.1"/>
</dbReference>
<dbReference type="EMBL" id="SJSN01000001">
    <property type="protein sequence ID" value="TCD12987.1"/>
    <property type="molecule type" value="Genomic_DNA"/>
</dbReference>
<dbReference type="Proteomes" id="UP000291485">
    <property type="component" value="Unassembled WGS sequence"/>
</dbReference>
<organism evidence="1 2">
    <name type="scientific">Pedobacter frigidisoli</name>
    <dbReference type="NCBI Taxonomy" id="2530455"/>
    <lineage>
        <taxon>Bacteria</taxon>
        <taxon>Pseudomonadati</taxon>
        <taxon>Bacteroidota</taxon>
        <taxon>Sphingobacteriia</taxon>
        <taxon>Sphingobacteriales</taxon>
        <taxon>Sphingobacteriaceae</taxon>
        <taxon>Pedobacter</taxon>
    </lineage>
</organism>
<keyword evidence="2" id="KW-1185">Reference proteome</keyword>
<dbReference type="NCBIfam" id="NF041200">
    <property type="entry name" value="mob_BfmA_Nterm"/>
    <property type="match status" value="1"/>
</dbReference>
<dbReference type="OrthoDB" id="944975at2"/>
<protein>
    <submittedName>
        <fullName evidence="1">Uncharacterized protein</fullName>
    </submittedName>
</protein>
<evidence type="ECO:0000313" key="2">
    <source>
        <dbReference type="Proteomes" id="UP000291485"/>
    </source>
</evidence>
<gene>
    <name evidence="1" type="ORF">EZ449_02770</name>
</gene>
<evidence type="ECO:0000313" key="1">
    <source>
        <dbReference type="EMBL" id="TCD12987.1"/>
    </source>
</evidence>
<dbReference type="InterPro" id="IPR048012">
    <property type="entry name" value="BfmA-like_N"/>
</dbReference>
<proteinExistence type="predicted"/>
<name>A0A4R0P9X5_9SPHI</name>
<reference evidence="1 2" key="1">
    <citation type="submission" date="2019-02" db="EMBL/GenBank/DDBJ databases">
        <title>Pedobacter sp. RP-3-11 sp. nov., isolated from Arctic soil.</title>
        <authorList>
            <person name="Dahal R.H."/>
        </authorList>
    </citation>
    <scope>NUCLEOTIDE SEQUENCE [LARGE SCALE GENOMIC DNA]</scope>
    <source>
        <strain evidence="1 2">RP-3-11</strain>
    </source>
</reference>
<dbReference type="AlphaFoldDB" id="A0A4R0P9X5"/>